<dbReference type="SUPFAM" id="SSF51445">
    <property type="entry name" value="(Trans)glycosidases"/>
    <property type="match status" value="1"/>
</dbReference>
<dbReference type="Proteomes" id="UP000278962">
    <property type="component" value="Unassembled WGS sequence"/>
</dbReference>
<dbReference type="OrthoDB" id="916275at2"/>
<evidence type="ECO:0000256" key="1">
    <source>
        <dbReference type="SAM" id="SignalP"/>
    </source>
</evidence>
<proteinExistence type="predicted"/>
<protein>
    <recommendedName>
        <fullName evidence="4">Glycosyl hydrolase family 2</fullName>
    </recommendedName>
</protein>
<gene>
    <name evidence="2" type="ORF">C8N24_5517</name>
</gene>
<sequence>MKHAVLTLALFLAVATSADAASYAGKPIKQDGFQLPAKVTGPDLQLAINGRFATRFWPGANLGATVPGHSPGELAPTRKDYDRWLDGMQAMGVRVVRVYTILKPRFYEALAAHNRRHPKTPLYFLQGVWIPEEAFLRTQNAYDAQVTAEFDREIADAVAVVHGDATLKARRGHASGRYRTDVSRWLLAWSPGVEWDPDAVVNTDAVNAGAPAHAGRYIESVPGATPMESWIAARLDHLATLEARRGWSRPVTFTNWLTVDPLEHPLEPLDAEDKVSVDATHLRATAAWPAGFFASYHAYPYYPDFLRLEYAGGRPSPYAAYLRQLRAHHAGQAVMVTEFGVPSGLGAAHRGPLGRDQGDHDEREAARIDASMLREIEQEGYTGGILFEWTDEWFKRTWNTQDLAQPVDRRALWHNVLTNETQFGVVATEPGRTPLVTLDGRTKEWGRATIKHDAAYLYLRARTPSTIDIDVRPGGGPDLRVVLGPGRKARFEQPNAADPIPSVFGVGQRSEPWVSPRLILSRPLTIPTTGEQLPPEFLDLGTVRWGGSDARRLVAGSGRNVELRIPWMLLGFADPSSRRVFTPDPTGGVSFRTVSGIEVDGRRYTWSSWNRVAWHERRKAGWSTLKSAFARAAR</sequence>
<evidence type="ECO:0000313" key="2">
    <source>
        <dbReference type="EMBL" id="RKQ87494.1"/>
    </source>
</evidence>
<organism evidence="2 3">
    <name type="scientific">Solirubrobacter pauli</name>
    <dbReference type="NCBI Taxonomy" id="166793"/>
    <lineage>
        <taxon>Bacteria</taxon>
        <taxon>Bacillati</taxon>
        <taxon>Actinomycetota</taxon>
        <taxon>Thermoleophilia</taxon>
        <taxon>Solirubrobacterales</taxon>
        <taxon>Solirubrobacteraceae</taxon>
        <taxon>Solirubrobacter</taxon>
    </lineage>
</organism>
<feature type="signal peptide" evidence="1">
    <location>
        <begin position="1"/>
        <end position="20"/>
    </location>
</feature>
<accession>A0A660L2R1</accession>
<name>A0A660L2R1_9ACTN</name>
<dbReference type="InterPro" id="IPR017853">
    <property type="entry name" value="GH"/>
</dbReference>
<feature type="chain" id="PRO_5024914121" description="Glycosyl hydrolase family 2" evidence="1">
    <location>
        <begin position="21"/>
        <end position="634"/>
    </location>
</feature>
<evidence type="ECO:0008006" key="4">
    <source>
        <dbReference type="Google" id="ProtNLM"/>
    </source>
</evidence>
<dbReference type="AlphaFoldDB" id="A0A660L2R1"/>
<reference evidence="2 3" key="1">
    <citation type="submission" date="2018-10" db="EMBL/GenBank/DDBJ databases">
        <title>Genomic Encyclopedia of Archaeal and Bacterial Type Strains, Phase II (KMG-II): from individual species to whole genera.</title>
        <authorList>
            <person name="Goeker M."/>
        </authorList>
    </citation>
    <scope>NUCLEOTIDE SEQUENCE [LARGE SCALE GENOMIC DNA]</scope>
    <source>
        <strain evidence="2 3">DSM 14954</strain>
    </source>
</reference>
<dbReference type="Gene3D" id="3.20.20.80">
    <property type="entry name" value="Glycosidases"/>
    <property type="match status" value="1"/>
</dbReference>
<evidence type="ECO:0000313" key="3">
    <source>
        <dbReference type="Proteomes" id="UP000278962"/>
    </source>
</evidence>
<dbReference type="EMBL" id="RBIL01000002">
    <property type="protein sequence ID" value="RKQ87494.1"/>
    <property type="molecule type" value="Genomic_DNA"/>
</dbReference>
<keyword evidence="1" id="KW-0732">Signal</keyword>
<comment type="caution">
    <text evidence="2">The sequence shown here is derived from an EMBL/GenBank/DDBJ whole genome shotgun (WGS) entry which is preliminary data.</text>
</comment>
<dbReference type="RefSeq" id="WP_121256108.1">
    <property type="nucleotide sequence ID" value="NZ_RBIL01000002.1"/>
</dbReference>
<keyword evidence="3" id="KW-1185">Reference proteome</keyword>